<feature type="region of interest" description="Disordered" evidence="3">
    <location>
        <begin position="689"/>
        <end position="731"/>
    </location>
</feature>
<keyword evidence="2" id="KW-0175">Coiled coil</keyword>
<keyword evidence="5" id="KW-1185">Reference proteome</keyword>
<feature type="compositionally biased region" description="Polar residues" evidence="3">
    <location>
        <begin position="871"/>
        <end position="891"/>
    </location>
</feature>
<dbReference type="InterPro" id="IPR008604">
    <property type="entry name" value="MAP7_fam"/>
</dbReference>
<feature type="compositionally biased region" description="Basic and acidic residues" evidence="3">
    <location>
        <begin position="1389"/>
        <end position="1398"/>
    </location>
</feature>
<feature type="coiled-coil region" evidence="2">
    <location>
        <begin position="41"/>
        <end position="68"/>
    </location>
</feature>
<feature type="compositionally biased region" description="Low complexity" evidence="3">
    <location>
        <begin position="1335"/>
        <end position="1346"/>
    </location>
</feature>
<feature type="compositionally biased region" description="Basic and acidic residues" evidence="3">
    <location>
        <begin position="697"/>
        <end position="706"/>
    </location>
</feature>
<evidence type="ECO:0000313" key="5">
    <source>
        <dbReference type="Proteomes" id="UP000727407"/>
    </source>
</evidence>
<dbReference type="GO" id="GO:0003677">
    <property type="term" value="F:DNA binding"/>
    <property type="evidence" value="ECO:0007669"/>
    <property type="project" value="TreeGrafter"/>
</dbReference>
<dbReference type="GO" id="GO:0015630">
    <property type="term" value="C:microtubule cytoskeleton"/>
    <property type="evidence" value="ECO:0007669"/>
    <property type="project" value="InterPro"/>
</dbReference>
<feature type="region of interest" description="Disordered" evidence="3">
    <location>
        <begin position="624"/>
        <end position="645"/>
    </location>
</feature>
<feature type="compositionally biased region" description="Basic and acidic residues" evidence="3">
    <location>
        <begin position="1040"/>
        <end position="1063"/>
    </location>
</feature>
<feature type="compositionally biased region" description="Basic residues" evidence="3">
    <location>
        <begin position="1091"/>
        <end position="1100"/>
    </location>
</feature>
<dbReference type="PANTHER" id="PTHR15268:SF16">
    <property type="entry name" value="THYROID HORMONE RECEPTOR-ASSOCIATED PROTEIN 3"/>
    <property type="match status" value="1"/>
</dbReference>
<accession>A0A8J4TC53</accession>
<feature type="compositionally biased region" description="Low complexity" evidence="3">
    <location>
        <begin position="1498"/>
        <end position="1513"/>
    </location>
</feature>
<feature type="compositionally biased region" description="Basic and acidic residues" evidence="3">
    <location>
        <begin position="1350"/>
        <end position="1382"/>
    </location>
</feature>
<feature type="compositionally biased region" description="Basic and acidic residues" evidence="3">
    <location>
        <begin position="231"/>
        <end position="253"/>
    </location>
</feature>
<feature type="compositionally biased region" description="Polar residues" evidence="3">
    <location>
        <begin position="550"/>
        <end position="581"/>
    </location>
</feature>
<protein>
    <submittedName>
        <fullName evidence="4">Thyroid hormone receptor-associated protein 3-like isoform X1</fullName>
    </submittedName>
</protein>
<feature type="region of interest" description="Disordered" evidence="3">
    <location>
        <begin position="184"/>
        <end position="611"/>
    </location>
</feature>
<dbReference type="GO" id="GO:0003712">
    <property type="term" value="F:transcription coregulator activity"/>
    <property type="evidence" value="ECO:0007669"/>
    <property type="project" value="TreeGrafter"/>
</dbReference>
<feature type="compositionally biased region" description="Low complexity" evidence="3">
    <location>
        <begin position="1430"/>
        <end position="1449"/>
    </location>
</feature>
<feature type="compositionally biased region" description="Basic and acidic residues" evidence="3">
    <location>
        <begin position="1073"/>
        <end position="1090"/>
    </location>
</feature>
<dbReference type="GO" id="GO:0000226">
    <property type="term" value="P:microtubule cytoskeleton organization"/>
    <property type="evidence" value="ECO:0007669"/>
    <property type="project" value="InterPro"/>
</dbReference>
<feature type="compositionally biased region" description="Basic and acidic residues" evidence="3">
    <location>
        <begin position="1014"/>
        <end position="1030"/>
    </location>
</feature>
<evidence type="ECO:0000256" key="3">
    <source>
        <dbReference type="SAM" id="MobiDB-lite"/>
    </source>
</evidence>
<feature type="compositionally biased region" description="Basic and acidic residues" evidence="3">
    <location>
        <begin position="407"/>
        <end position="547"/>
    </location>
</feature>
<feature type="non-terminal residue" evidence="4">
    <location>
        <position position="1554"/>
    </location>
</feature>
<dbReference type="InterPro" id="IPR029199">
    <property type="entry name" value="THRAP3_BCLAF1"/>
</dbReference>
<comment type="caution">
    <text evidence="4">The sequence shown here is derived from an EMBL/GenBank/DDBJ whole genome shotgun (WGS) entry which is preliminary data.</text>
</comment>
<feature type="region of interest" description="Disordered" evidence="3">
    <location>
        <begin position="759"/>
        <end position="931"/>
    </location>
</feature>
<feature type="compositionally biased region" description="Polar residues" evidence="3">
    <location>
        <begin position="899"/>
        <end position="914"/>
    </location>
</feature>
<dbReference type="Proteomes" id="UP000727407">
    <property type="component" value="Unassembled WGS sequence"/>
</dbReference>
<sequence length="1554" mass="176848">GMSSEQKQKLAKQRREERAKYLAMKKAQWLEKEEKARRLRESQLEERRRRLEEQRLRAEKRRALLEEKQRLKFEKNKERYESAIKRSTKKTWAEIRQQRWSWAGGLNQTSRRESRCSSSTVNLPRQTEPVISNRLSKSSATLWNSPKRTRSLRLSPWESRIVERLMTPTLSFLARSRSAATLLNSSDPHQCSRSPSASPLAACSHQHSADRWSSSTPDITQRQRRRNSTPAKKEKKDKERENEKEKNAITKEKVQKKRQSEPITQPKPELSTNIKPKSRVSSPAPPRSRPLSPSPAASPKPLSIPSSRPASKTRPRRAQTPARVQPPAVSTVTVTETKKEQPAQTGPAKDAKIPAITVSASPATPVPANQPIAAAPQTPSEPALNNPPPDSTPPVTKTMAGTTDPEEATRALAEKRRQAREQREREEQERLEQEQRNRALQEERAQREEEERKRREEEQRLMLEQQRLQEEKEAQERAQAEQEENMRLQKQREEAESRAREEAERQRQEREKHFQKEEQERLERKKRLEEIMKRTRKSDAGDKKEVKSPAQVNGKDTNSVPVLNPSVNHSNSTPAFNQSQGEVKASPLSRNSAPLVNGVQDTKHHNGLSSNGDFEELIQLTNHSSANSPGQCQSPSGISPEPIKAFEGGEPFIMKAGPMKSQHVAAYYGGLNFVCSDRANRRLLKLLSSSRSRSRSHSRDRDRNYPSRDFQGNRGYNRGFRGYRRPFYYNRGRGRGYYPRGYHRGGGGGGGGGGGYGYRSNNWHGGGHRDQQQSHEHHSPKRGRSHSRTPRKRSRSRSRSHYSGKSSSRSRHSSSSSRSPSPRRRNSGKAPSKDSKSKSSPNEEKRNSKETEPKPSAAISDEPPSKWENLSDYTTSPKTSNPEPTASQGTQPEIKVSLSGASGNGASVWRSISGSESKSPPKPATSASGFGFFSKEDMKAGEKAAISTAFKKFLAEKKKPSSDWDDNQGEEANTSDAEKEKSNRKQKGAFELDPVYAEAKGDKGLPFLDEVEEEYSKSLREKKNEEEPKYKAKPALSGRELFEERFGKWDDDYTPNKDAPQRDEEMEEEEHVMEELYRSRKQAARKEEKAAKKKEKKKNRVSPTSPSPSRSTERNKPLFPAARESSPPARTSKKKEPEFNFSLKTFNDEAESSGALAKERRLSQDLMYPVKKEHEEFRSIFQHIQAAQLRRSPSELFAQHIVTIVHHIKAQHFRSSGMSLNERFGMYQRKAAQMEMRQRKSPEIHRRIDVSPSAFKKHFRLFEDVEESEYKDFAKKYEGESMDLRLDIERRKKYPKREGGKGSAGSRTPSRELSPDKSSKHKKSKKSKKKRERSPSSSSSSSSRSPHAYRSREYHGEEMEHMEKGGFDKSRLGPREYPRDYEGGQMERGGYERGRGGYERGGGGFDRMGYDRGRGGYDRGFPRMRGRGWNRGNYPNNSNNGNPANNMGGPPHPQDEEWDPEYTPKSRKYYQHDDRDREGEMKWPDGRGRGRGMYPRNRGSFTLRRGTSTGGSSASPKWTHDMFQGATEEGELPDDGPEHGTKDDEKAPESSASK</sequence>
<feature type="compositionally biased region" description="Polar residues" evidence="3">
    <location>
        <begin position="184"/>
        <end position="197"/>
    </location>
</feature>
<feature type="compositionally biased region" description="Basic and acidic residues" evidence="3">
    <location>
        <begin position="767"/>
        <end position="777"/>
    </location>
</feature>
<comment type="similarity">
    <text evidence="1">Belongs to the BCLAF1/THRAP3 family.</text>
</comment>
<dbReference type="Pfam" id="PF05672">
    <property type="entry name" value="MAP7"/>
    <property type="match status" value="1"/>
</dbReference>
<feature type="region of interest" description="Disordered" evidence="3">
    <location>
        <begin position="956"/>
        <end position="1140"/>
    </location>
</feature>
<evidence type="ECO:0000313" key="4">
    <source>
        <dbReference type="EMBL" id="KAF5892570.1"/>
    </source>
</evidence>
<dbReference type="OrthoDB" id="9948513at2759"/>
<dbReference type="Pfam" id="PF15440">
    <property type="entry name" value="THRAP3_BCLAF1"/>
    <property type="match status" value="1"/>
</dbReference>
<feature type="compositionally biased region" description="Basic and acidic residues" evidence="3">
    <location>
        <begin position="831"/>
        <end position="853"/>
    </location>
</feature>
<feature type="compositionally biased region" description="Basic residues" evidence="3">
    <location>
        <begin position="778"/>
        <end position="812"/>
    </location>
</feature>
<feature type="compositionally biased region" description="Pro residues" evidence="3">
    <location>
        <begin position="283"/>
        <end position="298"/>
    </location>
</feature>
<feature type="compositionally biased region" description="Polar residues" evidence="3">
    <location>
        <begin position="211"/>
        <end position="220"/>
    </location>
</feature>
<feature type="compositionally biased region" description="Basic and acidic residues" evidence="3">
    <location>
        <begin position="1408"/>
        <end position="1421"/>
    </location>
</feature>
<feature type="compositionally biased region" description="Basic and acidic residues" evidence="3">
    <location>
        <begin position="1288"/>
        <end position="1300"/>
    </location>
</feature>
<feature type="region of interest" description="Disordered" evidence="3">
    <location>
        <begin position="1288"/>
        <end position="1554"/>
    </location>
</feature>
<dbReference type="GO" id="GO:0045944">
    <property type="term" value="P:positive regulation of transcription by RNA polymerase II"/>
    <property type="evidence" value="ECO:0007669"/>
    <property type="project" value="TreeGrafter"/>
</dbReference>
<evidence type="ECO:0000256" key="2">
    <source>
        <dbReference type="SAM" id="Coils"/>
    </source>
</evidence>
<feature type="compositionally biased region" description="Low complexity" evidence="3">
    <location>
        <begin position="712"/>
        <end position="731"/>
    </location>
</feature>
<feature type="non-terminal residue" evidence="4">
    <location>
        <position position="1"/>
    </location>
</feature>
<feature type="compositionally biased region" description="Basic and acidic residues" evidence="3">
    <location>
        <begin position="1470"/>
        <end position="1488"/>
    </location>
</feature>
<feature type="compositionally biased region" description="Basic residues" evidence="3">
    <location>
        <begin position="1319"/>
        <end position="1332"/>
    </location>
</feature>
<organism evidence="4 5">
    <name type="scientific">Clarias magur</name>
    <name type="common">Asian catfish</name>
    <name type="synonym">Macropteronotus magur</name>
    <dbReference type="NCBI Taxonomy" id="1594786"/>
    <lineage>
        <taxon>Eukaryota</taxon>
        <taxon>Metazoa</taxon>
        <taxon>Chordata</taxon>
        <taxon>Craniata</taxon>
        <taxon>Vertebrata</taxon>
        <taxon>Euteleostomi</taxon>
        <taxon>Actinopterygii</taxon>
        <taxon>Neopterygii</taxon>
        <taxon>Teleostei</taxon>
        <taxon>Ostariophysi</taxon>
        <taxon>Siluriformes</taxon>
        <taxon>Clariidae</taxon>
        <taxon>Clarias</taxon>
    </lineage>
</organism>
<keyword evidence="4" id="KW-0675">Receptor</keyword>
<name>A0A8J4TC53_CLAMG</name>
<reference evidence="4" key="1">
    <citation type="submission" date="2020-07" db="EMBL/GenBank/DDBJ databases">
        <title>Clarias magur genome sequencing, assembly and annotation.</title>
        <authorList>
            <person name="Kushwaha B."/>
            <person name="Kumar R."/>
            <person name="Das P."/>
            <person name="Joshi C.G."/>
            <person name="Kumar D."/>
            <person name="Nagpure N.S."/>
            <person name="Pandey M."/>
            <person name="Agarwal S."/>
            <person name="Srivastava S."/>
            <person name="Singh M."/>
            <person name="Sahoo L."/>
            <person name="Jayasankar P."/>
            <person name="Meher P.K."/>
            <person name="Koringa P.G."/>
            <person name="Iquebal M.A."/>
            <person name="Das S.P."/>
            <person name="Bit A."/>
            <person name="Patnaik S."/>
            <person name="Patel N."/>
            <person name="Shah T.M."/>
            <person name="Hinsu A."/>
            <person name="Jena J.K."/>
        </authorList>
    </citation>
    <scope>NUCLEOTIDE SEQUENCE</scope>
    <source>
        <strain evidence="4">CIFAMagur01</strain>
        <tissue evidence="4">Testis</tissue>
    </source>
</reference>
<gene>
    <name evidence="4" type="ORF">DAT39_017728</name>
</gene>
<proteinExistence type="inferred from homology"/>
<dbReference type="PANTHER" id="PTHR15268">
    <property type="entry name" value="THRAP3/BCLAF1"/>
    <property type="match status" value="1"/>
</dbReference>
<feature type="compositionally biased region" description="Basic and acidic residues" evidence="3">
    <location>
        <begin position="1536"/>
        <end position="1548"/>
    </location>
</feature>
<dbReference type="EMBL" id="QNUK01000492">
    <property type="protein sequence ID" value="KAF5892570.1"/>
    <property type="molecule type" value="Genomic_DNA"/>
</dbReference>
<feature type="compositionally biased region" description="Polar residues" evidence="3">
    <location>
        <begin position="624"/>
        <end position="637"/>
    </location>
</feature>
<dbReference type="GO" id="GO:0016592">
    <property type="term" value="C:mediator complex"/>
    <property type="evidence" value="ECO:0007669"/>
    <property type="project" value="TreeGrafter"/>
</dbReference>
<feature type="compositionally biased region" description="Basic and acidic residues" evidence="3">
    <location>
        <begin position="1309"/>
        <end position="1318"/>
    </location>
</feature>
<evidence type="ECO:0000256" key="1">
    <source>
        <dbReference type="ARBA" id="ARBA00006481"/>
    </source>
</evidence>